<sequence>MYFVLYAWVHMQGCRGVARAAGCGGSTT</sequence>
<evidence type="ECO:0000313" key="1">
    <source>
        <dbReference type="EMBL" id="JAD87184.1"/>
    </source>
</evidence>
<reference evidence="1" key="1">
    <citation type="submission" date="2014-09" db="EMBL/GenBank/DDBJ databases">
        <authorList>
            <person name="Magalhaes I.L.F."/>
            <person name="Oliveira U."/>
            <person name="Santos F.R."/>
            <person name="Vidigal T.H.D.A."/>
            <person name="Brescovit A.D."/>
            <person name="Santos A.J."/>
        </authorList>
    </citation>
    <scope>NUCLEOTIDE SEQUENCE</scope>
    <source>
        <tissue evidence="1">Shoot tissue taken approximately 20 cm above the soil surface</tissue>
    </source>
</reference>
<dbReference type="AlphaFoldDB" id="A0A0A9DF35"/>
<dbReference type="EMBL" id="GBRH01210711">
    <property type="protein sequence ID" value="JAD87184.1"/>
    <property type="molecule type" value="Transcribed_RNA"/>
</dbReference>
<name>A0A0A9DF35_ARUDO</name>
<reference evidence="1" key="2">
    <citation type="journal article" date="2015" name="Data Brief">
        <title>Shoot transcriptome of the giant reed, Arundo donax.</title>
        <authorList>
            <person name="Barrero R.A."/>
            <person name="Guerrero F.D."/>
            <person name="Moolhuijzen P."/>
            <person name="Goolsby J.A."/>
            <person name="Tidwell J."/>
            <person name="Bellgard S.E."/>
            <person name="Bellgard M.I."/>
        </authorList>
    </citation>
    <scope>NUCLEOTIDE SEQUENCE</scope>
    <source>
        <tissue evidence="1">Shoot tissue taken approximately 20 cm above the soil surface</tissue>
    </source>
</reference>
<organism evidence="1">
    <name type="scientific">Arundo donax</name>
    <name type="common">Giant reed</name>
    <name type="synonym">Donax arundinaceus</name>
    <dbReference type="NCBI Taxonomy" id="35708"/>
    <lineage>
        <taxon>Eukaryota</taxon>
        <taxon>Viridiplantae</taxon>
        <taxon>Streptophyta</taxon>
        <taxon>Embryophyta</taxon>
        <taxon>Tracheophyta</taxon>
        <taxon>Spermatophyta</taxon>
        <taxon>Magnoliopsida</taxon>
        <taxon>Liliopsida</taxon>
        <taxon>Poales</taxon>
        <taxon>Poaceae</taxon>
        <taxon>PACMAD clade</taxon>
        <taxon>Arundinoideae</taxon>
        <taxon>Arundineae</taxon>
        <taxon>Arundo</taxon>
    </lineage>
</organism>
<accession>A0A0A9DF35</accession>
<protein>
    <submittedName>
        <fullName evidence="1">MYB55</fullName>
    </submittedName>
</protein>
<proteinExistence type="predicted"/>